<comment type="caution">
    <text evidence="3">The sequence shown here is derived from an EMBL/GenBank/DDBJ whole genome shotgun (WGS) entry which is preliminary data.</text>
</comment>
<dbReference type="Proteomes" id="UP000682733">
    <property type="component" value="Unassembled WGS sequence"/>
</dbReference>
<dbReference type="AlphaFoldDB" id="A0A8S2S4Z4"/>
<dbReference type="EMBL" id="CAJOBA010047156">
    <property type="protein sequence ID" value="CAF4197912.1"/>
    <property type="molecule type" value="Genomic_DNA"/>
</dbReference>
<evidence type="ECO:0000313" key="3">
    <source>
        <dbReference type="EMBL" id="CAF4197912.1"/>
    </source>
</evidence>
<dbReference type="EMBL" id="CAJNOK010025446">
    <property type="protein sequence ID" value="CAF1390218.1"/>
    <property type="molecule type" value="Genomic_DNA"/>
</dbReference>
<accession>A0A8S2S4Z4</accession>
<gene>
    <name evidence="2" type="ORF">OVA965_LOCUS32535</name>
    <name evidence="3" type="ORF">TMI583_LOCUS33398</name>
</gene>
<feature type="compositionally biased region" description="Polar residues" evidence="1">
    <location>
        <begin position="15"/>
        <end position="29"/>
    </location>
</feature>
<proteinExistence type="predicted"/>
<organism evidence="3 4">
    <name type="scientific">Didymodactylos carnosus</name>
    <dbReference type="NCBI Taxonomy" id="1234261"/>
    <lineage>
        <taxon>Eukaryota</taxon>
        <taxon>Metazoa</taxon>
        <taxon>Spiralia</taxon>
        <taxon>Gnathifera</taxon>
        <taxon>Rotifera</taxon>
        <taxon>Eurotatoria</taxon>
        <taxon>Bdelloidea</taxon>
        <taxon>Philodinida</taxon>
        <taxon>Philodinidae</taxon>
        <taxon>Didymodactylos</taxon>
    </lineage>
</organism>
<name>A0A8S2S4Z4_9BILA</name>
<evidence type="ECO:0000313" key="2">
    <source>
        <dbReference type="EMBL" id="CAF1390218.1"/>
    </source>
</evidence>
<reference evidence="3" key="1">
    <citation type="submission" date="2021-02" db="EMBL/GenBank/DDBJ databases">
        <authorList>
            <person name="Nowell W R."/>
        </authorList>
    </citation>
    <scope>NUCLEOTIDE SEQUENCE</scope>
</reference>
<feature type="compositionally biased region" description="Low complexity" evidence="1">
    <location>
        <begin position="30"/>
        <end position="40"/>
    </location>
</feature>
<dbReference type="Proteomes" id="UP000677228">
    <property type="component" value="Unassembled WGS sequence"/>
</dbReference>
<feature type="region of interest" description="Disordered" evidence="1">
    <location>
        <begin position="1"/>
        <end position="50"/>
    </location>
</feature>
<protein>
    <submittedName>
        <fullName evidence="3">Uncharacterized protein</fullName>
    </submittedName>
</protein>
<feature type="non-terminal residue" evidence="3">
    <location>
        <position position="1"/>
    </location>
</feature>
<evidence type="ECO:0000256" key="1">
    <source>
        <dbReference type="SAM" id="MobiDB-lite"/>
    </source>
</evidence>
<evidence type="ECO:0000313" key="4">
    <source>
        <dbReference type="Proteomes" id="UP000682733"/>
    </source>
</evidence>
<sequence>YNNDEMSQQQQQLQNPSGYSYQQNNPRLLSSQSSTQITQIRPKQPQSHTFVPELSVHPSSQYRPSYWHNTKRSNTSNGYLSEPDYISRGVMYAPTISIQNTPFQNRYNGITGQPFLTPRSSGAPLTRREPRVMHYYTGLDYFAAIDSSDEQGLNTRRSTVNPSYIYQKNDYIGTM</sequence>